<sequence length="96" mass="10353">MDQSISLADSTTSSSVALTNPEQPAPLPPSTTHLSTNPPVRVSQLPKQALVWQKDYVLNHILVPRPALSSSSPPIPHNELLQISIGNKLCALNLRL</sequence>
<feature type="compositionally biased region" description="Low complexity" evidence="1">
    <location>
        <begin position="1"/>
        <end position="19"/>
    </location>
</feature>
<dbReference type="EMBL" id="CAEKDK010000003">
    <property type="protein sequence ID" value="CAB4274630.1"/>
    <property type="molecule type" value="Genomic_DNA"/>
</dbReference>
<evidence type="ECO:0000313" key="3">
    <source>
        <dbReference type="Proteomes" id="UP000507222"/>
    </source>
</evidence>
<accession>A0A6J5UDV1</accession>
<dbReference type="AlphaFoldDB" id="A0A6J5UDV1"/>
<dbReference type="Proteomes" id="UP000507222">
    <property type="component" value="Unassembled WGS sequence"/>
</dbReference>
<evidence type="ECO:0000256" key="1">
    <source>
        <dbReference type="SAM" id="MobiDB-lite"/>
    </source>
</evidence>
<name>A0A6J5UDV1_PRUAR</name>
<organism evidence="2 3">
    <name type="scientific">Prunus armeniaca</name>
    <name type="common">Apricot</name>
    <name type="synonym">Armeniaca vulgaris</name>
    <dbReference type="NCBI Taxonomy" id="36596"/>
    <lineage>
        <taxon>Eukaryota</taxon>
        <taxon>Viridiplantae</taxon>
        <taxon>Streptophyta</taxon>
        <taxon>Embryophyta</taxon>
        <taxon>Tracheophyta</taxon>
        <taxon>Spermatophyta</taxon>
        <taxon>Magnoliopsida</taxon>
        <taxon>eudicotyledons</taxon>
        <taxon>Gunneridae</taxon>
        <taxon>Pentapetalae</taxon>
        <taxon>rosids</taxon>
        <taxon>fabids</taxon>
        <taxon>Rosales</taxon>
        <taxon>Rosaceae</taxon>
        <taxon>Amygdaloideae</taxon>
        <taxon>Amygdaleae</taxon>
        <taxon>Prunus</taxon>
    </lineage>
</organism>
<feature type="region of interest" description="Disordered" evidence="1">
    <location>
        <begin position="1"/>
        <end position="40"/>
    </location>
</feature>
<gene>
    <name evidence="2" type="ORF">CURHAP_LOCUS23199</name>
</gene>
<proteinExistence type="predicted"/>
<evidence type="ECO:0000313" key="2">
    <source>
        <dbReference type="EMBL" id="CAB4274630.1"/>
    </source>
</evidence>
<reference evidence="2 3" key="1">
    <citation type="submission" date="2020-05" db="EMBL/GenBank/DDBJ databases">
        <authorList>
            <person name="Campoy J."/>
            <person name="Schneeberger K."/>
            <person name="Spophaly S."/>
        </authorList>
    </citation>
    <scope>NUCLEOTIDE SEQUENCE [LARGE SCALE GENOMIC DNA]</scope>
    <source>
        <strain evidence="2">PruArmRojPasFocal</strain>
    </source>
</reference>
<protein>
    <submittedName>
        <fullName evidence="2">Uncharacterized protein</fullName>
    </submittedName>
</protein>